<dbReference type="InterPro" id="IPR018060">
    <property type="entry name" value="HTH_AraC"/>
</dbReference>
<dbReference type="InterPro" id="IPR020449">
    <property type="entry name" value="Tscrpt_reg_AraC-type_HTH"/>
</dbReference>
<dbReference type="Pfam" id="PF12625">
    <property type="entry name" value="Arabinose_bd"/>
    <property type="match status" value="1"/>
</dbReference>
<protein>
    <submittedName>
        <fullName evidence="5">AraC family transcriptional regulator</fullName>
    </submittedName>
</protein>
<dbReference type="Gene3D" id="1.10.10.60">
    <property type="entry name" value="Homeodomain-like"/>
    <property type="match status" value="1"/>
</dbReference>
<dbReference type="InterPro" id="IPR032687">
    <property type="entry name" value="AraC-type_N"/>
</dbReference>
<dbReference type="Pfam" id="PF12833">
    <property type="entry name" value="HTH_18"/>
    <property type="match status" value="1"/>
</dbReference>
<evidence type="ECO:0000256" key="2">
    <source>
        <dbReference type="ARBA" id="ARBA00023125"/>
    </source>
</evidence>
<dbReference type="EMBL" id="SJXE01000002">
    <property type="protein sequence ID" value="TCI03963.1"/>
    <property type="molecule type" value="Genomic_DNA"/>
</dbReference>
<organism evidence="5 6">
    <name type="scientific">Corallincola luteus</name>
    <dbReference type="NCBI Taxonomy" id="1775177"/>
    <lineage>
        <taxon>Bacteria</taxon>
        <taxon>Pseudomonadati</taxon>
        <taxon>Pseudomonadota</taxon>
        <taxon>Gammaproteobacteria</taxon>
        <taxon>Alteromonadales</taxon>
        <taxon>Psychromonadaceae</taxon>
        <taxon>Corallincola</taxon>
    </lineage>
</organism>
<accession>A0ABY2AQX0</accession>
<dbReference type="SMART" id="SM00342">
    <property type="entry name" value="HTH_ARAC"/>
    <property type="match status" value="1"/>
</dbReference>
<keyword evidence="2" id="KW-0238">DNA-binding</keyword>
<sequence>MALDKSYILGSWVNSCLQGFKLTGWCNAEILRHAGLEAHVVNQTYWNADQVTRLFDAAYQLHGNSVGLVSRLGLVPNTFQSLSLAVLAAPNFHTGLHLMAKYSAYISNVLRYTFDDKPEHPRFSYDAVGSAEPHAMISDAILAATVRTFRFVQPRSELIYEVHLAQKKPDDAAVYEAYFGVPIQWQAKQHALLLNRASLLQGSMHANAALFETHDADCLNTIHRLKPDDFLAQLSQSIRTALSDDDFSISAVAERLGVSVRSLQRRLSKQNTSYSQLLDQVRMKEAEVYINSSAYSVSEIAQNLGFSDAGNFTRAFKRWYQCAPQHYRKLVQ</sequence>
<dbReference type="Proteomes" id="UP000292554">
    <property type="component" value="Unassembled WGS sequence"/>
</dbReference>
<name>A0ABY2AQX0_9GAMM</name>
<proteinExistence type="predicted"/>
<evidence type="ECO:0000256" key="3">
    <source>
        <dbReference type="ARBA" id="ARBA00023163"/>
    </source>
</evidence>
<dbReference type="PROSITE" id="PS01124">
    <property type="entry name" value="HTH_ARAC_FAMILY_2"/>
    <property type="match status" value="1"/>
</dbReference>
<gene>
    <name evidence="5" type="ORF">EZV61_07140</name>
</gene>
<evidence type="ECO:0000313" key="5">
    <source>
        <dbReference type="EMBL" id="TCI03963.1"/>
    </source>
</evidence>
<dbReference type="PRINTS" id="PR00032">
    <property type="entry name" value="HTHARAC"/>
</dbReference>
<reference evidence="5 6" key="1">
    <citation type="submission" date="2019-02" db="EMBL/GenBank/DDBJ databases">
        <title>Corallincola luteus sp. nov., a marine bacterium isolated from surface sediment of Bohai Sea in China.</title>
        <authorList>
            <person name="Ren Q."/>
        </authorList>
    </citation>
    <scope>NUCLEOTIDE SEQUENCE [LARGE SCALE GENOMIC DNA]</scope>
    <source>
        <strain evidence="5 6">DASS28</strain>
    </source>
</reference>
<dbReference type="RefSeq" id="WP_131414801.1">
    <property type="nucleotide sequence ID" value="NZ_SJXE01000002.1"/>
</dbReference>
<dbReference type="PROSITE" id="PS00041">
    <property type="entry name" value="HTH_ARAC_FAMILY_1"/>
    <property type="match status" value="1"/>
</dbReference>
<dbReference type="PANTHER" id="PTHR47894:SF1">
    <property type="entry name" value="HTH-TYPE TRANSCRIPTIONAL REGULATOR VQSM"/>
    <property type="match status" value="1"/>
</dbReference>
<feature type="domain" description="HTH araC/xylS-type" evidence="4">
    <location>
        <begin position="232"/>
        <end position="330"/>
    </location>
</feature>
<keyword evidence="3" id="KW-0804">Transcription</keyword>
<dbReference type="InterPro" id="IPR018062">
    <property type="entry name" value="HTH_AraC-typ_CS"/>
</dbReference>
<evidence type="ECO:0000313" key="6">
    <source>
        <dbReference type="Proteomes" id="UP000292554"/>
    </source>
</evidence>
<keyword evidence="1" id="KW-0805">Transcription regulation</keyword>
<keyword evidence="6" id="KW-1185">Reference proteome</keyword>
<evidence type="ECO:0000256" key="1">
    <source>
        <dbReference type="ARBA" id="ARBA00023015"/>
    </source>
</evidence>
<dbReference type="InterPro" id="IPR009057">
    <property type="entry name" value="Homeodomain-like_sf"/>
</dbReference>
<comment type="caution">
    <text evidence="5">The sequence shown here is derived from an EMBL/GenBank/DDBJ whole genome shotgun (WGS) entry which is preliminary data.</text>
</comment>
<dbReference type="SUPFAM" id="SSF46689">
    <property type="entry name" value="Homeodomain-like"/>
    <property type="match status" value="1"/>
</dbReference>
<evidence type="ECO:0000259" key="4">
    <source>
        <dbReference type="PROSITE" id="PS01124"/>
    </source>
</evidence>
<dbReference type="PANTHER" id="PTHR47894">
    <property type="entry name" value="HTH-TYPE TRANSCRIPTIONAL REGULATOR GADX"/>
    <property type="match status" value="1"/>
</dbReference>